<dbReference type="Proteomes" id="UP000317550">
    <property type="component" value="Chromosome"/>
</dbReference>
<protein>
    <submittedName>
        <fullName evidence="2">Cupin domain-containing protein</fullName>
    </submittedName>
</protein>
<organism evidence="2 3">
    <name type="scientific">Chitinimonas arctica</name>
    <dbReference type="NCBI Taxonomy" id="2594795"/>
    <lineage>
        <taxon>Bacteria</taxon>
        <taxon>Pseudomonadati</taxon>
        <taxon>Pseudomonadota</taxon>
        <taxon>Betaproteobacteria</taxon>
        <taxon>Neisseriales</taxon>
        <taxon>Chitinibacteraceae</taxon>
        <taxon>Chitinimonas</taxon>
    </lineage>
</organism>
<evidence type="ECO:0000259" key="1">
    <source>
        <dbReference type="Pfam" id="PF07883"/>
    </source>
</evidence>
<sequence>MQTFHLDAISQDRQTHSQPYHEFLRARDMSAGLYHLQPGNHDAQGAHQEDLLFYVIRGHATLQVDDDRIAVQAGSIVHVPAKALARFSEVTAALDVLVVFAPAESVPTVETRRSV</sequence>
<dbReference type="InterPro" id="IPR014710">
    <property type="entry name" value="RmlC-like_jellyroll"/>
</dbReference>
<gene>
    <name evidence="2" type="ORF">FNU76_05695</name>
</gene>
<evidence type="ECO:0000313" key="2">
    <source>
        <dbReference type="EMBL" id="QDQ25883.1"/>
    </source>
</evidence>
<feature type="domain" description="Cupin type-2" evidence="1">
    <location>
        <begin position="33"/>
        <end position="85"/>
    </location>
</feature>
<dbReference type="SUPFAM" id="SSF51182">
    <property type="entry name" value="RmlC-like cupins"/>
    <property type="match status" value="1"/>
</dbReference>
<dbReference type="InterPro" id="IPR011051">
    <property type="entry name" value="RmlC_Cupin_sf"/>
</dbReference>
<dbReference type="KEGG" id="cari:FNU76_05695"/>
<name>A0A516SCK5_9NEIS</name>
<dbReference type="InterPro" id="IPR013096">
    <property type="entry name" value="Cupin_2"/>
</dbReference>
<dbReference type="Gene3D" id="2.60.120.10">
    <property type="entry name" value="Jelly Rolls"/>
    <property type="match status" value="1"/>
</dbReference>
<evidence type="ECO:0000313" key="3">
    <source>
        <dbReference type="Proteomes" id="UP000317550"/>
    </source>
</evidence>
<accession>A0A516SCK5</accession>
<dbReference type="OrthoDB" id="4859670at2"/>
<dbReference type="AlphaFoldDB" id="A0A516SCK5"/>
<dbReference type="Pfam" id="PF07883">
    <property type="entry name" value="Cupin_2"/>
    <property type="match status" value="1"/>
</dbReference>
<dbReference type="RefSeq" id="WP_143856806.1">
    <property type="nucleotide sequence ID" value="NZ_CP041730.1"/>
</dbReference>
<keyword evidence="3" id="KW-1185">Reference proteome</keyword>
<dbReference type="EMBL" id="CP041730">
    <property type="protein sequence ID" value="QDQ25883.1"/>
    <property type="molecule type" value="Genomic_DNA"/>
</dbReference>
<proteinExistence type="predicted"/>
<reference evidence="3" key="1">
    <citation type="submission" date="2019-07" db="EMBL/GenBank/DDBJ databases">
        <title>Chitinimonas sp. nov., isolated from Ny-Alesund, arctica soil.</title>
        <authorList>
            <person name="Xu Q."/>
            <person name="Peng F."/>
        </authorList>
    </citation>
    <scope>NUCLEOTIDE SEQUENCE [LARGE SCALE GENOMIC DNA]</scope>
    <source>
        <strain evidence="3">R3-44</strain>
    </source>
</reference>